<accession>X1MYR5</accession>
<name>X1MYR5_9ZZZZ</name>
<dbReference type="AlphaFoldDB" id="X1MYR5"/>
<reference evidence="1" key="1">
    <citation type="journal article" date="2014" name="Front. Microbiol.">
        <title>High frequency of phylogenetically diverse reductive dehalogenase-homologous genes in deep subseafloor sedimentary metagenomes.</title>
        <authorList>
            <person name="Kawai M."/>
            <person name="Futagami T."/>
            <person name="Toyoda A."/>
            <person name="Takaki Y."/>
            <person name="Nishi S."/>
            <person name="Hori S."/>
            <person name="Arai W."/>
            <person name="Tsubouchi T."/>
            <person name="Morono Y."/>
            <person name="Uchiyama I."/>
            <person name="Ito T."/>
            <person name="Fujiyama A."/>
            <person name="Inagaki F."/>
            <person name="Takami H."/>
        </authorList>
    </citation>
    <scope>NUCLEOTIDE SEQUENCE</scope>
    <source>
        <strain evidence="1">Expedition CK06-06</strain>
    </source>
</reference>
<evidence type="ECO:0000313" key="1">
    <source>
        <dbReference type="EMBL" id="GAI23156.1"/>
    </source>
</evidence>
<dbReference type="EMBL" id="BARV01022713">
    <property type="protein sequence ID" value="GAI23156.1"/>
    <property type="molecule type" value="Genomic_DNA"/>
</dbReference>
<gene>
    <name evidence="1" type="ORF">S06H3_37386</name>
</gene>
<sequence length="44" mass="5005">MTLKKMLITISFIMILLLAGLTTGMSVESTYKIIYVEWQSSFSD</sequence>
<protein>
    <recommendedName>
        <fullName evidence="2">Secreted protein</fullName>
    </recommendedName>
</protein>
<evidence type="ECO:0008006" key="2">
    <source>
        <dbReference type="Google" id="ProtNLM"/>
    </source>
</evidence>
<proteinExistence type="predicted"/>
<comment type="caution">
    <text evidence="1">The sequence shown here is derived from an EMBL/GenBank/DDBJ whole genome shotgun (WGS) entry which is preliminary data.</text>
</comment>
<organism evidence="1">
    <name type="scientific">marine sediment metagenome</name>
    <dbReference type="NCBI Taxonomy" id="412755"/>
    <lineage>
        <taxon>unclassified sequences</taxon>
        <taxon>metagenomes</taxon>
        <taxon>ecological metagenomes</taxon>
    </lineage>
</organism>